<dbReference type="AlphaFoldDB" id="E9HA95"/>
<evidence type="ECO:0000256" key="1">
    <source>
        <dbReference type="SAM" id="MobiDB-lite"/>
    </source>
</evidence>
<keyword evidence="3" id="KW-1185">Reference proteome</keyword>
<dbReference type="KEGG" id="dpx:DAPPUDRAFT_255869"/>
<dbReference type="InParanoid" id="E9HA95"/>
<sequence>MVSFTQCAVRFCSVRICSRGTSFQLLSELENHHHNSNSVSSTTAFLLESQSFVEKTLYPSKMRSRPISTPIRDTSLSLPIEVESTNHNGSVLKQLLLTSNEDVIRSSKKTVSKQTSIMSRTPSSAQQSSPVQLTNKRKQTTEPRRLAESNVHVARPTTPKCVRDSDYWSPPVLTPPPDGRAYSPPSTPVAHIEPYVEPQS</sequence>
<accession>E9HA95</accession>
<proteinExistence type="predicted"/>
<feature type="region of interest" description="Disordered" evidence="1">
    <location>
        <begin position="107"/>
        <end position="200"/>
    </location>
</feature>
<feature type="compositionally biased region" description="Polar residues" evidence="1">
    <location>
        <begin position="112"/>
        <end position="134"/>
    </location>
</feature>
<dbReference type="Proteomes" id="UP000000305">
    <property type="component" value="Unassembled WGS sequence"/>
</dbReference>
<dbReference type="HOGENOM" id="CLU_1367480_0_0_1"/>
<gene>
    <name evidence="2" type="ORF">DAPPUDRAFT_255869</name>
</gene>
<dbReference type="EMBL" id="GL732611">
    <property type="protein sequence ID" value="EFX71335.1"/>
    <property type="molecule type" value="Genomic_DNA"/>
</dbReference>
<organism evidence="2 3">
    <name type="scientific">Daphnia pulex</name>
    <name type="common">Water flea</name>
    <dbReference type="NCBI Taxonomy" id="6669"/>
    <lineage>
        <taxon>Eukaryota</taxon>
        <taxon>Metazoa</taxon>
        <taxon>Ecdysozoa</taxon>
        <taxon>Arthropoda</taxon>
        <taxon>Crustacea</taxon>
        <taxon>Branchiopoda</taxon>
        <taxon>Diplostraca</taxon>
        <taxon>Cladocera</taxon>
        <taxon>Anomopoda</taxon>
        <taxon>Daphniidae</taxon>
        <taxon>Daphnia</taxon>
    </lineage>
</organism>
<protein>
    <submittedName>
        <fullName evidence="2">Uncharacterized protein</fullName>
    </submittedName>
</protein>
<evidence type="ECO:0000313" key="3">
    <source>
        <dbReference type="Proteomes" id="UP000000305"/>
    </source>
</evidence>
<name>E9HA95_DAPPU</name>
<reference evidence="2 3" key="1">
    <citation type="journal article" date="2011" name="Science">
        <title>The ecoresponsive genome of Daphnia pulex.</title>
        <authorList>
            <person name="Colbourne J.K."/>
            <person name="Pfrender M.E."/>
            <person name="Gilbert D."/>
            <person name="Thomas W.K."/>
            <person name="Tucker A."/>
            <person name="Oakley T.H."/>
            <person name="Tokishita S."/>
            <person name="Aerts A."/>
            <person name="Arnold G.J."/>
            <person name="Basu M.K."/>
            <person name="Bauer D.J."/>
            <person name="Caceres C.E."/>
            <person name="Carmel L."/>
            <person name="Casola C."/>
            <person name="Choi J.H."/>
            <person name="Detter J.C."/>
            <person name="Dong Q."/>
            <person name="Dusheyko S."/>
            <person name="Eads B.D."/>
            <person name="Frohlich T."/>
            <person name="Geiler-Samerotte K.A."/>
            <person name="Gerlach D."/>
            <person name="Hatcher P."/>
            <person name="Jogdeo S."/>
            <person name="Krijgsveld J."/>
            <person name="Kriventseva E.V."/>
            <person name="Kultz D."/>
            <person name="Laforsch C."/>
            <person name="Lindquist E."/>
            <person name="Lopez J."/>
            <person name="Manak J.R."/>
            <person name="Muller J."/>
            <person name="Pangilinan J."/>
            <person name="Patwardhan R.P."/>
            <person name="Pitluck S."/>
            <person name="Pritham E.J."/>
            <person name="Rechtsteiner A."/>
            <person name="Rho M."/>
            <person name="Rogozin I.B."/>
            <person name="Sakarya O."/>
            <person name="Salamov A."/>
            <person name="Schaack S."/>
            <person name="Shapiro H."/>
            <person name="Shiga Y."/>
            <person name="Skalitzky C."/>
            <person name="Smith Z."/>
            <person name="Souvorov A."/>
            <person name="Sung W."/>
            <person name="Tang Z."/>
            <person name="Tsuchiya D."/>
            <person name="Tu H."/>
            <person name="Vos H."/>
            <person name="Wang M."/>
            <person name="Wolf Y.I."/>
            <person name="Yamagata H."/>
            <person name="Yamada T."/>
            <person name="Ye Y."/>
            <person name="Shaw J.R."/>
            <person name="Andrews J."/>
            <person name="Crease T.J."/>
            <person name="Tang H."/>
            <person name="Lucas S.M."/>
            <person name="Robertson H.M."/>
            <person name="Bork P."/>
            <person name="Koonin E.V."/>
            <person name="Zdobnov E.M."/>
            <person name="Grigoriev I.V."/>
            <person name="Lynch M."/>
            <person name="Boore J.L."/>
        </authorList>
    </citation>
    <scope>NUCLEOTIDE SEQUENCE [LARGE SCALE GENOMIC DNA]</scope>
</reference>
<evidence type="ECO:0000313" key="2">
    <source>
        <dbReference type="EMBL" id="EFX71335.1"/>
    </source>
</evidence>
<dbReference type="OrthoDB" id="6350298at2759"/>